<feature type="transmembrane region" description="Helical" evidence="6">
    <location>
        <begin position="92"/>
        <end position="111"/>
    </location>
</feature>
<evidence type="ECO:0000313" key="7">
    <source>
        <dbReference type="EMBL" id="CAD7076828.1"/>
    </source>
</evidence>
<evidence type="ECO:0000256" key="6">
    <source>
        <dbReference type="RuleBase" id="RU362006"/>
    </source>
</evidence>
<dbReference type="OMA" id="DTQYWVV"/>
<comment type="similarity">
    <text evidence="2 6">Belongs to the DP1 family.</text>
</comment>
<dbReference type="PANTHER" id="PTHR12300:SF161">
    <property type="entry name" value="RECEPTOR EXPRESSION-ENHANCING PROTEIN"/>
    <property type="match status" value="1"/>
</dbReference>
<feature type="transmembrane region" description="Helical" evidence="6">
    <location>
        <begin position="42"/>
        <end position="71"/>
    </location>
</feature>
<dbReference type="FunCoup" id="A0A7R8YL73">
    <property type="interactions" value="650"/>
</dbReference>
<evidence type="ECO:0000256" key="5">
    <source>
        <dbReference type="ARBA" id="ARBA00023136"/>
    </source>
</evidence>
<evidence type="ECO:0000313" key="8">
    <source>
        <dbReference type="Proteomes" id="UP000594454"/>
    </source>
</evidence>
<feature type="transmembrane region" description="Helical" evidence="6">
    <location>
        <begin position="117"/>
        <end position="142"/>
    </location>
</feature>
<dbReference type="OrthoDB" id="10009287at2759"/>
<accession>A0A7R8YL73</accession>
<keyword evidence="5 6" id="KW-0472">Membrane</keyword>
<evidence type="ECO:0000256" key="3">
    <source>
        <dbReference type="ARBA" id="ARBA00022692"/>
    </source>
</evidence>
<keyword evidence="3 6" id="KW-0812">Transmembrane</keyword>
<keyword evidence="4 6" id="KW-1133">Transmembrane helix</keyword>
<gene>
    <name evidence="7" type="ORF">HERILL_LOCUS220</name>
</gene>
<dbReference type="InParanoid" id="A0A7R8YL73"/>
<name>A0A7R8YL73_HERIL</name>
<dbReference type="AlphaFoldDB" id="A0A7R8YL73"/>
<keyword evidence="8" id="KW-1185">Reference proteome</keyword>
<organism evidence="7 8">
    <name type="scientific">Hermetia illucens</name>
    <name type="common">Black soldier fly</name>
    <dbReference type="NCBI Taxonomy" id="343691"/>
    <lineage>
        <taxon>Eukaryota</taxon>
        <taxon>Metazoa</taxon>
        <taxon>Ecdysozoa</taxon>
        <taxon>Arthropoda</taxon>
        <taxon>Hexapoda</taxon>
        <taxon>Insecta</taxon>
        <taxon>Pterygota</taxon>
        <taxon>Neoptera</taxon>
        <taxon>Endopterygota</taxon>
        <taxon>Diptera</taxon>
        <taxon>Brachycera</taxon>
        <taxon>Stratiomyomorpha</taxon>
        <taxon>Stratiomyidae</taxon>
        <taxon>Hermetiinae</taxon>
        <taxon>Hermetia</taxon>
    </lineage>
</organism>
<sequence length="180" mass="20426">MASARIEEYKQGINTALHDGSKPWTKFFELVEDKTGVSRMNVFLGCAAFIALYLVFGWGAQLLCNIIGVAYPAYVSIHAIESSPKADDTRWLIYWVTFAILSLIEHFSFFLCKVIPFYWLIKCAFLIWCMLPIPSNGSVLIYGRIVRPYFLKHHEAADRALDGVFDKVKETVGGFAKKTE</sequence>
<dbReference type="InterPro" id="IPR004345">
    <property type="entry name" value="TB2_DP1_HVA22"/>
</dbReference>
<dbReference type="GO" id="GO:0016020">
    <property type="term" value="C:membrane"/>
    <property type="evidence" value="ECO:0007669"/>
    <property type="project" value="UniProtKB-SubCell"/>
</dbReference>
<evidence type="ECO:0000256" key="4">
    <source>
        <dbReference type="ARBA" id="ARBA00022989"/>
    </source>
</evidence>
<reference evidence="7 8" key="1">
    <citation type="submission" date="2020-11" db="EMBL/GenBank/DDBJ databases">
        <authorList>
            <person name="Wallbank WR R."/>
            <person name="Pardo Diaz C."/>
            <person name="Kozak K."/>
            <person name="Martin S."/>
            <person name="Jiggins C."/>
            <person name="Moest M."/>
            <person name="Warren A I."/>
            <person name="Generalovic N T."/>
            <person name="Byers J.R.P. K."/>
            <person name="Montejo-Kovacevich G."/>
            <person name="Yen C E."/>
        </authorList>
    </citation>
    <scope>NUCLEOTIDE SEQUENCE [LARGE SCALE GENOMIC DNA]</scope>
</reference>
<dbReference type="PANTHER" id="PTHR12300">
    <property type="entry name" value="HVA22-LIKE PROTEINS"/>
    <property type="match status" value="1"/>
</dbReference>
<evidence type="ECO:0000256" key="1">
    <source>
        <dbReference type="ARBA" id="ARBA00004141"/>
    </source>
</evidence>
<evidence type="ECO:0000256" key="2">
    <source>
        <dbReference type="ARBA" id="ARBA00008573"/>
    </source>
</evidence>
<protein>
    <recommendedName>
        <fullName evidence="6">Receptor expression-enhancing protein</fullName>
    </recommendedName>
</protein>
<dbReference type="EMBL" id="LR899009">
    <property type="protein sequence ID" value="CAD7076828.1"/>
    <property type="molecule type" value="Genomic_DNA"/>
</dbReference>
<proteinExistence type="inferred from homology"/>
<dbReference type="Pfam" id="PF03134">
    <property type="entry name" value="TB2_DP1_HVA22"/>
    <property type="match status" value="1"/>
</dbReference>
<comment type="subcellular location">
    <subcellularLocation>
        <location evidence="1 6">Membrane</location>
        <topology evidence="1 6">Multi-pass membrane protein</topology>
    </subcellularLocation>
</comment>
<dbReference type="Proteomes" id="UP000594454">
    <property type="component" value="Chromosome 1"/>
</dbReference>